<comment type="subcellular location">
    <subcellularLocation>
        <location evidence="4">Cytoplasm</location>
    </subcellularLocation>
</comment>
<dbReference type="PANTHER" id="PTHR30098:SF2">
    <property type="entry name" value="LEUCYL_PHENYLALANYL-TRNA--PROTEIN TRANSFERASE"/>
    <property type="match status" value="1"/>
</dbReference>
<sequence>MHIPFLEPGNHRFPDPRPALAENDGLVCVSADLAPARLLAAYPRGIFPWFSQDNLHYWFATAPRAVIEPDALHIGRSLHKHLRNKPYRVTANRCFAQVIAACAAAPRPGQDGTWIEPEFQAAYTALHRLGHAHSFECWYPAADGTPELAGGCYGVQIGRVFFGESMFARRSDASKTAFVHAAAHLQRCGIALIDCQQNTGHMARFGSRLLPFDDFQAALDTLCGQELRQDIGSGTLAENRLA</sequence>
<dbReference type="Gene3D" id="3.40.630.70">
    <property type="entry name" value="Leucyl/phenylalanyl-tRNA-protein transferase, C-terminal domain"/>
    <property type="match status" value="1"/>
</dbReference>
<dbReference type="NCBIfam" id="TIGR00667">
    <property type="entry name" value="aat"/>
    <property type="match status" value="1"/>
</dbReference>
<dbReference type="Pfam" id="PF03588">
    <property type="entry name" value="Leu_Phe_trans"/>
    <property type="match status" value="1"/>
</dbReference>
<keyword evidence="1 4" id="KW-0963">Cytoplasm</keyword>
<dbReference type="Gene3D" id="3.30.70.3550">
    <property type="entry name" value="Leucyl/phenylalanyl-tRNA-protein transferase, N-terminal domain"/>
    <property type="match status" value="1"/>
</dbReference>
<protein>
    <recommendedName>
        <fullName evidence="4">Leucyl/phenylalanyl-tRNA--protein transferase</fullName>
        <ecNumber evidence="4">2.3.2.6</ecNumber>
    </recommendedName>
    <alternativeName>
        <fullName evidence="4">L/F-transferase</fullName>
    </alternativeName>
    <alternativeName>
        <fullName evidence="4">Leucyltransferase</fullName>
    </alternativeName>
    <alternativeName>
        <fullName evidence="4">Phenyalanyltransferase</fullName>
    </alternativeName>
</protein>
<dbReference type="InterPro" id="IPR042203">
    <property type="entry name" value="Leu/Phe-tRNA_Trfase_C"/>
</dbReference>
<proteinExistence type="inferred from homology"/>
<dbReference type="RefSeq" id="WP_238746081.1">
    <property type="nucleotide sequence ID" value="NZ_JAKOOW010000014.1"/>
</dbReference>
<comment type="catalytic activity">
    <reaction evidence="4">
        <text>L-phenylalanyl-tRNA(Phe) + an N-terminal L-alpha-aminoacyl-[protein] = an N-terminal L-phenylalanyl-L-alpha-aminoacyl-[protein] + tRNA(Phe)</text>
        <dbReference type="Rhea" id="RHEA:43632"/>
        <dbReference type="Rhea" id="RHEA-COMP:9668"/>
        <dbReference type="Rhea" id="RHEA-COMP:9699"/>
        <dbReference type="Rhea" id="RHEA-COMP:10636"/>
        <dbReference type="Rhea" id="RHEA-COMP:10637"/>
        <dbReference type="ChEBI" id="CHEBI:78442"/>
        <dbReference type="ChEBI" id="CHEBI:78531"/>
        <dbReference type="ChEBI" id="CHEBI:78597"/>
        <dbReference type="ChEBI" id="CHEBI:83561"/>
        <dbReference type="EC" id="2.3.2.6"/>
    </reaction>
</comment>
<evidence type="ECO:0000313" key="5">
    <source>
        <dbReference type="EMBL" id="MCG6503600.1"/>
    </source>
</evidence>
<keyword evidence="6" id="KW-1185">Reference proteome</keyword>
<dbReference type="GO" id="GO:0008914">
    <property type="term" value="F:leucyl-tRNA--protein transferase activity"/>
    <property type="evidence" value="ECO:0007669"/>
    <property type="project" value="UniProtKB-EC"/>
</dbReference>
<evidence type="ECO:0000256" key="2">
    <source>
        <dbReference type="ARBA" id="ARBA00022679"/>
    </source>
</evidence>
<organism evidence="5 6">
    <name type="scientific">Kingella pumchi</name>
    <dbReference type="NCBI Taxonomy" id="2779506"/>
    <lineage>
        <taxon>Bacteria</taxon>
        <taxon>Pseudomonadati</taxon>
        <taxon>Pseudomonadota</taxon>
        <taxon>Betaproteobacteria</taxon>
        <taxon>Neisseriales</taxon>
        <taxon>Neisseriaceae</taxon>
        <taxon>Kingella</taxon>
    </lineage>
</organism>
<gene>
    <name evidence="4 5" type="primary">aat</name>
    <name evidence="5" type="ORF">MB824_03690</name>
</gene>
<comment type="function">
    <text evidence="4">Functions in the N-end rule pathway of protein degradation where it conjugates Leu, Phe and, less efficiently, Met from aminoacyl-tRNAs to the N-termini of proteins containing an N-terminal arginine or lysine.</text>
</comment>
<dbReference type="Proteomes" id="UP001298424">
    <property type="component" value="Unassembled WGS sequence"/>
</dbReference>
<keyword evidence="2 4" id="KW-0808">Transferase</keyword>
<evidence type="ECO:0000313" key="6">
    <source>
        <dbReference type="Proteomes" id="UP001298424"/>
    </source>
</evidence>
<comment type="similarity">
    <text evidence="4">Belongs to the L/F-transferase family.</text>
</comment>
<comment type="caution">
    <text evidence="5">The sequence shown here is derived from an EMBL/GenBank/DDBJ whole genome shotgun (WGS) entry which is preliminary data.</text>
</comment>
<evidence type="ECO:0000256" key="3">
    <source>
        <dbReference type="ARBA" id="ARBA00023315"/>
    </source>
</evidence>
<reference evidence="5 6" key="1">
    <citation type="submission" date="2022-02" db="EMBL/GenBank/DDBJ databases">
        <title>Genome sequence data of Kingella unionensis sp. nov. strain CICC 24913 (CCUG 75125).</title>
        <authorList>
            <person name="Xiao M."/>
        </authorList>
    </citation>
    <scope>NUCLEOTIDE SEQUENCE [LARGE SCALE GENOMIC DNA]</scope>
    <source>
        <strain evidence="5 6">CICC 24913</strain>
    </source>
</reference>
<dbReference type="PANTHER" id="PTHR30098">
    <property type="entry name" value="LEUCYL/PHENYLALANYL-TRNA--PROTEIN TRANSFERASE"/>
    <property type="match status" value="1"/>
</dbReference>
<name>A0ABS9NLQ4_9NEIS</name>
<dbReference type="InterPro" id="IPR004616">
    <property type="entry name" value="Leu/Phe-tRNA_Trfase"/>
</dbReference>
<accession>A0ABS9NLQ4</accession>
<keyword evidence="3 4" id="KW-0012">Acyltransferase</keyword>
<dbReference type="InterPro" id="IPR042221">
    <property type="entry name" value="Leu/Phe-tRNA_Trfase_N"/>
</dbReference>
<dbReference type="HAMAP" id="MF_00688">
    <property type="entry name" value="Leu_Phe_trans"/>
    <property type="match status" value="1"/>
</dbReference>
<dbReference type="EC" id="2.3.2.6" evidence="4"/>
<evidence type="ECO:0000256" key="1">
    <source>
        <dbReference type="ARBA" id="ARBA00022490"/>
    </source>
</evidence>
<dbReference type="EMBL" id="JAKOOW010000014">
    <property type="protein sequence ID" value="MCG6503600.1"/>
    <property type="molecule type" value="Genomic_DNA"/>
</dbReference>
<dbReference type="InterPro" id="IPR016181">
    <property type="entry name" value="Acyl_CoA_acyltransferase"/>
</dbReference>
<evidence type="ECO:0000256" key="4">
    <source>
        <dbReference type="HAMAP-Rule" id="MF_00688"/>
    </source>
</evidence>
<comment type="catalytic activity">
    <reaction evidence="4">
        <text>N-terminal L-lysyl-[protein] + L-leucyl-tRNA(Leu) = N-terminal L-leucyl-L-lysyl-[protein] + tRNA(Leu) + H(+)</text>
        <dbReference type="Rhea" id="RHEA:12340"/>
        <dbReference type="Rhea" id="RHEA-COMP:9613"/>
        <dbReference type="Rhea" id="RHEA-COMP:9622"/>
        <dbReference type="Rhea" id="RHEA-COMP:12670"/>
        <dbReference type="Rhea" id="RHEA-COMP:12671"/>
        <dbReference type="ChEBI" id="CHEBI:15378"/>
        <dbReference type="ChEBI" id="CHEBI:65249"/>
        <dbReference type="ChEBI" id="CHEBI:78442"/>
        <dbReference type="ChEBI" id="CHEBI:78494"/>
        <dbReference type="ChEBI" id="CHEBI:133043"/>
        <dbReference type="EC" id="2.3.2.6"/>
    </reaction>
</comment>
<dbReference type="SUPFAM" id="SSF55729">
    <property type="entry name" value="Acyl-CoA N-acyltransferases (Nat)"/>
    <property type="match status" value="1"/>
</dbReference>
<comment type="catalytic activity">
    <reaction evidence="4">
        <text>N-terminal L-arginyl-[protein] + L-leucyl-tRNA(Leu) = N-terminal L-leucyl-L-arginyl-[protein] + tRNA(Leu) + H(+)</text>
        <dbReference type="Rhea" id="RHEA:50416"/>
        <dbReference type="Rhea" id="RHEA-COMP:9613"/>
        <dbReference type="Rhea" id="RHEA-COMP:9622"/>
        <dbReference type="Rhea" id="RHEA-COMP:12672"/>
        <dbReference type="Rhea" id="RHEA-COMP:12673"/>
        <dbReference type="ChEBI" id="CHEBI:15378"/>
        <dbReference type="ChEBI" id="CHEBI:64719"/>
        <dbReference type="ChEBI" id="CHEBI:78442"/>
        <dbReference type="ChEBI" id="CHEBI:78494"/>
        <dbReference type="ChEBI" id="CHEBI:133044"/>
        <dbReference type="EC" id="2.3.2.6"/>
    </reaction>
</comment>